<reference evidence="3" key="1">
    <citation type="journal article" date="2020" name="Stud. Mycol.">
        <title>101 Dothideomycetes genomes: a test case for predicting lifestyles and emergence of pathogens.</title>
        <authorList>
            <person name="Haridas S."/>
            <person name="Albert R."/>
            <person name="Binder M."/>
            <person name="Bloem J."/>
            <person name="Labutti K."/>
            <person name="Salamov A."/>
            <person name="Andreopoulos B."/>
            <person name="Baker S."/>
            <person name="Barry K."/>
            <person name="Bills G."/>
            <person name="Bluhm B."/>
            <person name="Cannon C."/>
            <person name="Castanera R."/>
            <person name="Culley D."/>
            <person name="Daum C."/>
            <person name="Ezra D."/>
            <person name="Gonzalez J."/>
            <person name="Henrissat B."/>
            <person name="Kuo A."/>
            <person name="Liang C."/>
            <person name="Lipzen A."/>
            <person name="Lutzoni F."/>
            <person name="Magnuson J."/>
            <person name="Mondo S."/>
            <person name="Nolan M."/>
            <person name="Ohm R."/>
            <person name="Pangilinan J."/>
            <person name="Park H.-J."/>
            <person name="Ramirez L."/>
            <person name="Alfaro M."/>
            <person name="Sun H."/>
            <person name="Tritt A."/>
            <person name="Yoshinaga Y."/>
            <person name="Zwiers L.-H."/>
            <person name="Turgeon B."/>
            <person name="Goodwin S."/>
            <person name="Spatafora J."/>
            <person name="Crous P."/>
            <person name="Grigoriev I."/>
        </authorList>
    </citation>
    <scope>NUCLEOTIDE SEQUENCE</scope>
    <source>
        <strain evidence="3">CBS 122681</strain>
    </source>
</reference>
<gene>
    <name evidence="3" type="ORF">K491DRAFT_324347</name>
</gene>
<dbReference type="AlphaFoldDB" id="A0A6A6TDZ5"/>
<sequence>MEALWKVVHATLGLVWLMVARTGGGDGLNSGRSSQAVPKPDSMQRGGGEQQFSGTSSSGGWWVAPARCPANRTSLAGAGGPGAGVTQRFQGARCSSRSRM</sequence>
<organism evidence="3 4">
    <name type="scientific">Lophiostoma macrostomum CBS 122681</name>
    <dbReference type="NCBI Taxonomy" id="1314788"/>
    <lineage>
        <taxon>Eukaryota</taxon>
        <taxon>Fungi</taxon>
        <taxon>Dikarya</taxon>
        <taxon>Ascomycota</taxon>
        <taxon>Pezizomycotina</taxon>
        <taxon>Dothideomycetes</taxon>
        <taxon>Pleosporomycetidae</taxon>
        <taxon>Pleosporales</taxon>
        <taxon>Lophiostomataceae</taxon>
        <taxon>Lophiostoma</taxon>
    </lineage>
</organism>
<dbReference type="EMBL" id="MU004324">
    <property type="protein sequence ID" value="KAF2657541.1"/>
    <property type="molecule type" value="Genomic_DNA"/>
</dbReference>
<feature type="chain" id="PRO_5025588498" description="Secreted protein" evidence="2">
    <location>
        <begin position="25"/>
        <end position="100"/>
    </location>
</feature>
<evidence type="ECO:0000256" key="2">
    <source>
        <dbReference type="SAM" id="SignalP"/>
    </source>
</evidence>
<evidence type="ECO:0000313" key="3">
    <source>
        <dbReference type="EMBL" id="KAF2657541.1"/>
    </source>
</evidence>
<evidence type="ECO:0000313" key="4">
    <source>
        <dbReference type="Proteomes" id="UP000799324"/>
    </source>
</evidence>
<keyword evidence="2" id="KW-0732">Signal</keyword>
<protein>
    <recommendedName>
        <fullName evidence="5">Secreted protein</fullName>
    </recommendedName>
</protein>
<name>A0A6A6TDZ5_9PLEO</name>
<evidence type="ECO:0008006" key="5">
    <source>
        <dbReference type="Google" id="ProtNLM"/>
    </source>
</evidence>
<feature type="region of interest" description="Disordered" evidence="1">
    <location>
        <begin position="26"/>
        <end position="59"/>
    </location>
</feature>
<accession>A0A6A6TDZ5</accession>
<feature type="compositionally biased region" description="Polar residues" evidence="1">
    <location>
        <begin position="87"/>
        <end position="100"/>
    </location>
</feature>
<keyword evidence="4" id="KW-1185">Reference proteome</keyword>
<feature type="signal peptide" evidence="2">
    <location>
        <begin position="1"/>
        <end position="24"/>
    </location>
</feature>
<dbReference type="Proteomes" id="UP000799324">
    <property type="component" value="Unassembled WGS sequence"/>
</dbReference>
<feature type="compositionally biased region" description="Polar residues" evidence="1">
    <location>
        <begin position="50"/>
        <end position="59"/>
    </location>
</feature>
<proteinExistence type="predicted"/>
<evidence type="ECO:0000256" key="1">
    <source>
        <dbReference type="SAM" id="MobiDB-lite"/>
    </source>
</evidence>
<feature type="region of interest" description="Disordered" evidence="1">
    <location>
        <begin position="74"/>
        <end position="100"/>
    </location>
</feature>